<comment type="caution">
    <text evidence="2">The sequence shown here is derived from an EMBL/GenBank/DDBJ whole genome shotgun (WGS) entry which is preliminary data.</text>
</comment>
<keyword evidence="1" id="KW-1133">Transmembrane helix</keyword>
<dbReference type="EMBL" id="JAFEUZ010000005">
    <property type="protein sequence ID" value="KAG5487054.1"/>
    <property type="molecule type" value="Genomic_DNA"/>
</dbReference>
<evidence type="ECO:0000313" key="2">
    <source>
        <dbReference type="EMBL" id="KAG5487054.1"/>
    </source>
</evidence>
<feature type="transmembrane region" description="Helical" evidence="1">
    <location>
        <begin position="89"/>
        <end position="109"/>
    </location>
</feature>
<keyword evidence="1" id="KW-0472">Membrane</keyword>
<reference evidence="3" key="1">
    <citation type="journal article" date="2021" name="Microbiol. Resour. Announc.">
        <title>LGAAP: Leishmaniinae Genome Assembly and Annotation Pipeline.</title>
        <authorList>
            <person name="Almutairi H."/>
            <person name="Urbaniak M.D."/>
            <person name="Bates M.D."/>
            <person name="Jariyapan N."/>
            <person name="Kwakye-Nuako G."/>
            <person name="Thomaz-Soccol V."/>
            <person name="Al-Salem W.S."/>
            <person name="Dillon R.J."/>
            <person name="Bates P.A."/>
            <person name="Gatherer D."/>
        </authorList>
    </citation>
    <scope>NUCLEOTIDE SEQUENCE [LARGE SCALE GENOMIC DNA]</scope>
</reference>
<gene>
    <name evidence="2" type="ORF">LSCM1_07724</name>
</gene>
<name>A0A836KTX0_9TRYP</name>
<keyword evidence="3" id="KW-1185">Reference proteome</keyword>
<evidence type="ECO:0000256" key="1">
    <source>
        <dbReference type="SAM" id="Phobius"/>
    </source>
</evidence>
<dbReference type="Proteomes" id="UP000673552">
    <property type="component" value="Unassembled WGS sequence"/>
</dbReference>
<proteinExistence type="predicted"/>
<evidence type="ECO:0008006" key="4">
    <source>
        <dbReference type="Google" id="ProtNLM"/>
    </source>
</evidence>
<organism evidence="2 3">
    <name type="scientific">Leishmania martiniquensis</name>
    <dbReference type="NCBI Taxonomy" id="1580590"/>
    <lineage>
        <taxon>Eukaryota</taxon>
        <taxon>Discoba</taxon>
        <taxon>Euglenozoa</taxon>
        <taxon>Kinetoplastea</taxon>
        <taxon>Metakinetoplastina</taxon>
        <taxon>Trypanosomatida</taxon>
        <taxon>Trypanosomatidae</taxon>
        <taxon>Leishmaniinae</taxon>
        <taxon>Leishmania</taxon>
    </lineage>
</organism>
<dbReference type="PANTHER" id="PTHR40736:SF3">
    <property type="match status" value="1"/>
</dbReference>
<dbReference type="OrthoDB" id="270655at2759"/>
<dbReference type="RefSeq" id="XP_067181288.1">
    <property type="nucleotide sequence ID" value="XM_067325083.1"/>
</dbReference>
<keyword evidence="1" id="KW-0812">Transmembrane</keyword>
<dbReference type="AlphaFoldDB" id="A0A836KTX0"/>
<dbReference type="KEGG" id="lmat:92517595"/>
<reference evidence="3" key="2">
    <citation type="journal article" date="2021" name="Sci. Data">
        <title>Chromosome-scale genome sequencing, assembly and annotation of six genomes from subfamily Leishmaniinae.</title>
        <authorList>
            <person name="Almutairi H."/>
            <person name="Urbaniak M.D."/>
            <person name="Bates M.D."/>
            <person name="Jariyapan N."/>
            <person name="Kwakye-Nuako G."/>
            <person name="Thomaz Soccol V."/>
            <person name="Al-Salem W.S."/>
            <person name="Dillon R.J."/>
            <person name="Bates P.A."/>
            <person name="Gatherer D."/>
        </authorList>
    </citation>
    <scope>NUCLEOTIDE SEQUENCE [LARGE SCALE GENOMIC DNA]</scope>
</reference>
<evidence type="ECO:0000313" key="3">
    <source>
        <dbReference type="Proteomes" id="UP000673552"/>
    </source>
</evidence>
<protein>
    <recommendedName>
        <fullName evidence="4">Transmembrane protein</fullName>
    </recommendedName>
</protein>
<dbReference type="PANTHER" id="PTHR40736">
    <property type="match status" value="1"/>
</dbReference>
<dbReference type="GeneID" id="92517595"/>
<sequence length="168" mass="18721">MSRLVRTLMKPFTVPVAMCARQVAAMDEPLKRHIDAYEARGEDITVAVWREYVDGQRALLPYRWAKLQSEVSYLASGEMAMTDVSIADVVLFVRFLTKCVFIFIVAVMIGRRSVFPSLAPTSPFVEEIVKNWQPNRLRRVAGAAFMAREQEAAAADSAAHQAEATPAS</sequence>
<accession>A0A836KTX0</accession>